<keyword evidence="12" id="KW-0243">Dynein</keyword>
<name>A0AAV6UXT5_9ARAC</name>
<dbReference type="PANTHER" id="PTHR46532:SF15">
    <property type="entry name" value="CYTOPLASMIC DYNEIN 2 HEAVY CHAIN 1"/>
    <property type="match status" value="1"/>
</dbReference>
<proteinExistence type="inferred from homology"/>
<evidence type="ECO:0000256" key="13">
    <source>
        <dbReference type="ARBA" id="ARBA00023054"/>
    </source>
</evidence>
<keyword evidence="11" id="KW-0067">ATP-binding</keyword>
<evidence type="ECO:0000256" key="1">
    <source>
        <dbReference type="ARBA" id="ARBA00004138"/>
    </source>
</evidence>
<dbReference type="Gene3D" id="1.20.920.30">
    <property type="match status" value="1"/>
</dbReference>
<dbReference type="FunFam" id="1.20.920.30:FF:000006">
    <property type="entry name" value="Cytoplasmic dynein 2 heavy chain 1"/>
    <property type="match status" value="1"/>
</dbReference>
<evidence type="ECO:0000256" key="12">
    <source>
        <dbReference type="ARBA" id="ARBA00023017"/>
    </source>
</evidence>
<keyword evidence="18" id="KW-0966">Cell projection</keyword>
<dbReference type="InterPro" id="IPR035699">
    <property type="entry name" value="AAA_6"/>
</dbReference>
<dbReference type="FunFam" id="3.40.50.300:FF:000710">
    <property type="entry name" value="Cytoplasmic dynein 2 heavy chain 1"/>
    <property type="match status" value="1"/>
</dbReference>
<sequence>MRDFFAGEISESNITRLLHSEAFDTFLDNKNCSILCAYEDGLGEKREVLLCNKVEPKGSSDRVLVFFKRQPDSITPDNILSNVFMSSMVDSPISSLYHALKEVFAPVLRNERWSRQVDPKLQDLLGNLESGLAASLRITDSSVEESNDKDSLSIIFTPADECKYWKELEDNLPVPQQKKRARFFCKLLEPLETSFNDSERMGYGDLKDSLDTAFNILDDIWKQDEHSPGFPANRMENLMEIIGNSIVSFIQSKMENTNMWNDKFSFIEDQLLQSIDLCETWIDSCQKLTGLFWSNYSPHLWKKKIFVPSYLNDFCKRLNEVLLLRSVHSQVNNLLSSEEKALLEIDKALKPLSILNPLNYNPYTEALWVASVAQYDQNMQTARKRVASKLRDQLRSSKSNPLQLTQEFKRYESLIKQPGIREELTAERELLLGQLMEYMKTVQKDFLACSSGDKSVIPSAHCAPELINDITWIRQLDSKIKEVSKVSKSLLDDIDGYQNLAKDIEILLSDFHSYSKEKLDNWTQEILDGLRAKSLGLDTGRPVISLNKKGLPEVSFSPRLVTLMREVRQLRVMGYSIPNKILDMEEKAKRHYAQAKTLQQIVNFYKTIADHMILSQQPLMLEAARAFTRVVDEKNAVTWDDEAGLDAYIKRLQQSVERLSRENRMLRKQHFTVADMVLKLMNTDLLRLQQSWKDNLVEIRAIFHKLQEQGFSVEHMRPWRAHWDRQLYKALECQYELGLEVLSEHLPEMRIDLVYRNGCLQFRPPIEEVRSKYYNQMKKFISIPILFKGVNDIQENLIFPIILERNAFSFLDLYKKTEALFSRLEVAENKYQKSVSTSMSSVQMFLNDATDILTRHPESIEDIALAKRKHDEFLQRRTEILAECKELEAKNEFLGKWSKHASVDLSEIKISWENFEHTLTDHNEIVEQQMETLKATVSSYLRTYLLEEERFAARWHQLKPRSDVEIENPNQIQDIVNFLKEKRLEFDVLTESNRKLMEDIRHFNLPEPNFLIDDLKQDLEKTEEIWLTYDTFNSDLQEFAKEEWIVYRNKLHLFEEFLNGWMEKFRGDNTTSAVSIRLHQDITSYLDVLPLLKFCRGDTFSSQHWGEMFRILDMPAVSVDQLEFGHFLKVRHLIKLNAEALKNLNDRAQGEVTIREALNELDLWGAKSRFSLTDHQDSTGNTLVLIKDWKDLLNKVGENQCLLQSLKDTAFYEHFKDRASIWDSRLTLLDQSLHQLNVIQRKWVYLEPIFGRGSLPSEKTRFMAISKEFRHVMGSIAQDDRVISLISISGLPNILNNLQDQLTRCQKALNAFLEEKRSIFPRFYFLGDEDLLEILGQSTKANVIQSHLKKLFAGIHHVEFNEDMTNIVSIVSAEGEVVQLRKPIFISPEIEIWLKTLAKEMQNTLQKLLIECLDLSKQSEQSINPLQFPTQILCLSEQILFAERCEDAMTRNSLSVYLKELESQLDAYTNANMSATDELPLVRLKLKSLILDTIYNISVVEELLKDKVRSKGDWSWQRRLRFYVNSQQIVVGRMVDAEFEYSYEYQGIAAKLVHTPLTDKCYLTLTQGMHMGMGGNPYGPAGTGKTESVKALGSLFGRQVLVFNCDEGIDVKSMSRIFVGLAKCGAWGCFDEFNRLEESVLSALSVQIQIIQTALKTKTREIELDHKKVDIDFNSGIFITMNPAGKKYGGRQKLPDNLKQLFRPVAMTTPDNDLIAEVLLFSEGYKHSKELGRKVVAVFSLAKELLSQQQHYDWGLRALKTVLKSCGDQLHLAKHNSREGTVESDIQFENQLVVHSLRTNTLSKLTYTDCYRFDALIHDLFPGVQFKNIHYEKLAEAVKICMIQMKLVASESQVKKVLELHEQLQQRMGVVIVGPSGSGKSTLWKILMKSLQHIGQQVKSYIVNPKSIPKPQLLGFIDLDTREWHDGVLTLSSRQVIKEQDDVTSWIICDGDIDPEWIESLNSVLDDNRLLTMPSGERIQFGSNVNFLFETHDLSCASPATISRMGIIFLSNEDINVKSLVTAWLLLQDESDRLTLESFIDDYFYKALDWVLKQNDFVLETSIVGTVMNGLSHLKGVKNASQFAVNLFRGLGSNLKKTSRDDLIREIFSWANLVMPDPNIPCNTFYNSSTGRLDTYQMQEEEILSTEYDSSSLPVVQTEDCLRTIDFLSPWLLDEAMPSFLLVGPDGCGKSTLLRNFLQQEQSISSAMVHCNAQTRPHHVLQKLMSVCTIIGAQNGRVLRPKETEHLVLYLRDLSLPKPDKWGTSQLLAWLQQVLTYHGFYDENAEWISLEGIQIVGSVSSVSLAGRHSLTTRFTSIMYIYAVDYPTQEQLRSIYSNILTPVIQSSLKDHIIWGNNSKVRQLITSMVQLLEAMRIEFSSDTYGNCRFTPVDLTRWSLSLFRYDLAQEGFSTPKSPDGLLIAWAYEACRIFRDRLTNGEARMKFNNIISSILRRDWGSLDISSLDDIFYVSGNTSSEKAKMYGKSLEKLSAENWLSIVQRNIKLFSSEVRELDIVIFQEVLENLAKVDRVLSQQNGSLLIVGKNGSGRRLSVSITAYALQIPIVSPKVNPNYGIKQFANDLKIAMQMSGIEGKDVLLLLEDYQILNEEFLELVDSLLSSGDVPGLYTPQELEPLLTPLKDLALQEGFRGSASSFFAQRVRKNLHVALIMDFTDPKFLYRCKSNPALYKSCTVLWMDEWNEHTMLEVPRLLLSSKDSDVSDSGQSDFYKFFLKIHQQNNQRNQAPRKFIAFIQNYRKIYSAKCAEIQTRKQHLQAGVSKLNEARALVDKLNSEAMGQSALLAEKQSEADEALRLITTSMSNTGDQKIELEKLKTRIEEENIKLSKRKKDIDLELKEIEPIVQEAKSAVGGIKSEALSEIRSLRAPPDVIRDILEGVLRLMGIFDTSWVSMKSFLSKRGIKEDILAFDARNISPEIRESVEKLLKKNAESFDSKNAKRASAAAAPLASWVKANVIYSRVLEKIKPLEKEQAKLKHNLSSTEKKITKLSTALEDVEEEVSVLRDRLNKFTKEAAQIEINLKKANETIASAESLVSKLDDEYRRWTLQLQEIDQQLDELPLKALLSAAFITYLCAEPEDKRRSVVELWCSEFGVNTFSLAQTLSTEREQLVWKNQGLPSDALSIENAICILQNTLVPFLVDPSLQATNWLKANMVNSQLEVVNCHEANFLTSVEMAVRFGKTLLLQDVDSIHPVLYPLLRKDLINQGPRYVVQIGEKVVDYNPQFKMFLVTKYSEIELPPNFYAVVSTVNFSTTKAGLTGQLLATVLQREKPELELRRTELLRREEEMKMQMTQLEESLLQELASARGNVLENEELIASLNKTKSSSSEIAIGLKESHDLQISLEEERRMYLPLAEFGSTLFFLMSELRKVNNMYSFSLVSFFKLFNQALDITVSSKEPGGRIGGLIKSLQNISYESVSRSLFKADRLTFALHLVHGIFHQLFEEQEWEAFTGILLTEAKFEPEELKASLPDWIEEERAIAVALLKVSFPHLFSVLQLSDTKLWSNFAKSSHCEQELPSNVSSKLSLFQQLLLVQALRPDRLYSASSLFASRVLGLKELFPQAVNLKNLLRTTSNAEPILIIISAGVDPSQELCELASSTVGGENYIQVSMGQGQMEVATESIRSCAREGHWLCLKNLHLVTHWLPTLLKEISFLNPSPNFRLWLTSEVHPNFSPVLLEMCVKVTYEAPPGIKRNMLRTYDSWSTSFLSKGGNALRAKTLFVLSCFHAVIQERRTYIPQGWTKFYEFSSADLRVAAEIIDRLCLTTDTKIQWEYIQGLFETAVYGGRIDVSFDLRVLASYLREFFEGKVVSGNAKKLLDGKLSVPMSVDYKEHVQSIRSLPDIDSPALFGLPENIERSAQCNSSRRMIEQLKRLLRPIEIADKFDVHRWNVELSPILVLWKKLNQGSQIIHLQLTAPQFTNQVEEEPPILSFIRLEYYSGVKLVQSVHASLAAISKVIRGAILLTDEIHTLATSLLKHETPSAWQKKWEGPEDPLSYLRGAMRRALAVQTWLPKAESGQLLQESLDLSHLFHPDTFLNALRQQTARECKQSMDNLKFVCSWKGKISNARLSITITGIYLEGCLFNGNQLSDCHHDSAVVSLIPPFTAAWIPKDLPAPYRDSEVISLPVYFTSDREQIVTCILLPCGENHDHWVQSGAALFLKNS</sequence>
<dbReference type="Gene3D" id="1.20.140.100">
    <property type="entry name" value="Dynein heavy chain, N-terminal domain 2"/>
    <property type="match status" value="1"/>
</dbReference>
<dbReference type="GO" id="GO:0051959">
    <property type="term" value="F:dynein light intermediate chain binding"/>
    <property type="evidence" value="ECO:0007669"/>
    <property type="project" value="InterPro"/>
</dbReference>
<keyword evidence="14" id="KW-0969">Cilium</keyword>
<dbReference type="Pfam" id="PF08385">
    <property type="entry name" value="DHC_N1"/>
    <property type="match status" value="1"/>
</dbReference>
<dbReference type="InterPro" id="IPR024743">
    <property type="entry name" value="Dynein_HC_stalk"/>
</dbReference>
<dbReference type="Gene3D" id="6.10.140.1060">
    <property type="match status" value="1"/>
</dbReference>
<dbReference type="Gene3D" id="1.20.58.1120">
    <property type="match status" value="1"/>
</dbReference>
<dbReference type="Gene3D" id="3.10.490.20">
    <property type="match status" value="1"/>
</dbReference>
<dbReference type="FunFam" id="3.40.50.300:FF:000071">
    <property type="entry name" value="Cytoplasmic dynein heavy chain 1"/>
    <property type="match status" value="1"/>
</dbReference>
<feature type="domain" description="AAA+ ATPase" evidence="21">
    <location>
        <begin position="2176"/>
        <end position="2324"/>
    </location>
</feature>
<keyword evidence="8" id="KW-0493">Microtubule</keyword>
<dbReference type="GO" id="GO:0005524">
    <property type="term" value="F:ATP binding"/>
    <property type="evidence" value="ECO:0007669"/>
    <property type="project" value="UniProtKB-KW"/>
</dbReference>
<evidence type="ECO:0000256" key="5">
    <source>
        <dbReference type="ARBA" id="ARBA00022473"/>
    </source>
</evidence>
<dbReference type="GO" id="GO:0030030">
    <property type="term" value="P:cell projection organization"/>
    <property type="evidence" value="ECO:0007669"/>
    <property type="project" value="UniProtKB-KW"/>
</dbReference>
<keyword evidence="10" id="KW-0970">Cilium biogenesis/degradation</keyword>
<dbReference type="Pfam" id="PF12775">
    <property type="entry name" value="AAA_7"/>
    <property type="match status" value="1"/>
</dbReference>
<evidence type="ECO:0000256" key="16">
    <source>
        <dbReference type="ARBA" id="ARBA00023175"/>
    </source>
</evidence>
<dbReference type="InterPro" id="IPR054354">
    <property type="entry name" value="DYNC2H1-like_lid"/>
</dbReference>
<dbReference type="FunFam" id="3.40.50.300:FF:000706">
    <property type="entry name" value="Cytoplasmic dynein 2 heavy chain 1"/>
    <property type="match status" value="1"/>
</dbReference>
<dbReference type="Pfam" id="PF12774">
    <property type="entry name" value="AAA_6"/>
    <property type="match status" value="1"/>
</dbReference>
<evidence type="ECO:0000256" key="7">
    <source>
        <dbReference type="ARBA" id="ARBA00022490"/>
    </source>
</evidence>
<dbReference type="FunFam" id="1.10.8.710:FF:000006">
    <property type="entry name" value="cytoplasmic dynein 2 heavy chain 1"/>
    <property type="match status" value="1"/>
</dbReference>
<dbReference type="InterPro" id="IPR043160">
    <property type="entry name" value="Dynein_C_barrel"/>
</dbReference>
<evidence type="ECO:0000256" key="8">
    <source>
        <dbReference type="ARBA" id="ARBA00022701"/>
    </source>
</evidence>
<evidence type="ECO:0000256" key="11">
    <source>
        <dbReference type="ARBA" id="ARBA00022840"/>
    </source>
</evidence>
<dbReference type="InterPro" id="IPR003593">
    <property type="entry name" value="AAA+_ATPase"/>
</dbReference>
<organism evidence="22 23">
    <name type="scientific">Oedothorax gibbosus</name>
    <dbReference type="NCBI Taxonomy" id="931172"/>
    <lineage>
        <taxon>Eukaryota</taxon>
        <taxon>Metazoa</taxon>
        <taxon>Ecdysozoa</taxon>
        <taxon>Arthropoda</taxon>
        <taxon>Chelicerata</taxon>
        <taxon>Arachnida</taxon>
        <taxon>Araneae</taxon>
        <taxon>Araneomorphae</taxon>
        <taxon>Entelegynae</taxon>
        <taxon>Araneoidea</taxon>
        <taxon>Linyphiidae</taxon>
        <taxon>Erigoninae</taxon>
        <taxon>Oedothorax</taxon>
    </lineage>
</organism>
<evidence type="ECO:0000259" key="21">
    <source>
        <dbReference type="SMART" id="SM00382"/>
    </source>
</evidence>
<evidence type="ECO:0000256" key="18">
    <source>
        <dbReference type="ARBA" id="ARBA00023273"/>
    </source>
</evidence>
<evidence type="ECO:0000256" key="14">
    <source>
        <dbReference type="ARBA" id="ARBA00023069"/>
    </source>
</evidence>
<evidence type="ECO:0000256" key="19">
    <source>
        <dbReference type="ARBA" id="ARBA00023902"/>
    </source>
</evidence>
<dbReference type="SMART" id="SM00382">
    <property type="entry name" value="AAA"/>
    <property type="match status" value="3"/>
</dbReference>
<dbReference type="Pfam" id="PF12777">
    <property type="entry name" value="MT"/>
    <property type="match status" value="1"/>
</dbReference>
<keyword evidence="6" id="KW-1003">Cell membrane</keyword>
<dbReference type="GO" id="GO:0005886">
    <property type="term" value="C:plasma membrane"/>
    <property type="evidence" value="ECO:0007669"/>
    <property type="project" value="UniProtKB-SubCell"/>
</dbReference>
<evidence type="ECO:0000256" key="6">
    <source>
        <dbReference type="ARBA" id="ARBA00022475"/>
    </source>
</evidence>
<dbReference type="InterPro" id="IPR013602">
    <property type="entry name" value="Dynein_heavy_linker"/>
</dbReference>
<dbReference type="Gene3D" id="1.10.8.1220">
    <property type="match status" value="1"/>
</dbReference>
<dbReference type="Pfam" id="PF08393">
    <property type="entry name" value="DHC_N2"/>
    <property type="match status" value="1"/>
</dbReference>
<evidence type="ECO:0000256" key="3">
    <source>
        <dbReference type="ARBA" id="ARBA00004245"/>
    </source>
</evidence>
<keyword evidence="16" id="KW-0505">Motor protein</keyword>
<evidence type="ECO:0000256" key="2">
    <source>
        <dbReference type="ARBA" id="ARBA00004202"/>
    </source>
</evidence>
<comment type="subcellular location">
    <subcellularLocation>
        <location evidence="2">Cell membrane</location>
        <topology evidence="2">Peripheral membrane protein</topology>
    </subcellularLocation>
    <subcellularLocation>
        <location evidence="1">Cell projection</location>
        <location evidence="1">Cilium</location>
    </subcellularLocation>
    <subcellularLocation>
        <location evidence="3">Cytoplasm</location>
        <location evidence="3">Cytoskeleton</location>
    </subcellularLocation>
</comment>
<keyword evidence="7" id="KW-0963">Cytoplasm</keyword>
<dbReference type="FunFam" id="1.20.920.20:FF:000002">
    <property type="entry name" value="Cytoplasmic dynein 1 heavy chain"/>
    <property type="match status" value="1"/>
</dbReference>
<dbReference type="PANTHER" id="PTHR46532">
    <property type="entry name" value="MALE FERTILITY FACTOR KL5"/>
    <property type="match status" value="1"/>
</dbReference>
<evidence type="ECO:0000256" key="9">
    <source>
        <dbReference type="ARBA" id="ARBA00022741"/>
    </source>
</evidence>
<dbReference type="InterPro" id="IPR042219">
    <property type="entry name" value="AAA_lid_11_sf"/>
</dbReference>
<dbReference type="InterPro" id="IPR041658">
    <property type="entry name" value="AAA_lid_11"/>
</dbReference>
<dbReference type="GO" id="GO:0005874">
    <property type="term" value="C:microtubule"/>
    <property type="evidence" value="ECO:0007669"/>
    <property type="project" value="UniProtKB-KW"/>
</dbReference>
<dbReference type="InterPro" id="IPR042222">
    <property type="entry name" value="Dynein_2_N"/>
</dbReference>
<keyword evidence="17" id="KW-0206">Cytoskeleton</keyword>
<dbReference type="InterPro" id="IPR024317">
    <property type="entry name" value="Dynein_heavy_chain_D4_dom"/>
</dbReference>
<dbReference type="FunFam" id="3.20.180.20:FF:000002">
    <property type="entry name" value="Cytoplasmic dynein heavy chain 1"/>
    <property type="match status" value="1"/>
</dbReference>
<dbReference type="FunFam" id="3.10.490.20:FF:000007">
    <property type="entry name" value="Dynein cytoplasmic 2 heavy chain 1"/>
    <property type="match status" value="1"/>
</dbReference>
<dbReference type="Proteomes" id="UP000827092">
    <property type="component" value="Unassembled WGS sequence"/>
</dbReference>
<dbReference type="Gene3D" id="1.20.1270.280">
    <property type="match status" value="1"/>
</dbReference>
<evidence type="ECO:0000256" key="17">
    <source>
        <dbReference type="ARBA" id="ARBA00023212"/>
    </source>
</evidence>
<dbReference type="FunFam" id="1.20.1270.280:FF:000006">
    <property type="entry name" value="Dynein cytoplasmic 2 heavy chain 1"/>
    <property type="match status" value="1"/>
</dbReference>
<evidence type="ECO:0000256" key="4">
    <source>
        <dbReference type="ARBA" id="ARBA00008887"/>
    </source>
</evidence>
<dbReference type="InterPro" id="IPR041228">
    <property type="entry name" value="Dynein_C"/>
</dbReference>
<feature type="coiled-coil region" evidence="20">
    <location>
        <begin position="2994"/>
        <end position="3070"/>
    </location>
</feature>
<evidence type="ECO:0000256" key="15">
    <source>
        <dbReference type="ARBA" id="ARBA00023136"/>
    </source>
</evidence>
<reference evidence="22 23" key="1">
    <citation type="journal article" date="2022" name="Nat. Ecol. Evol.">
        <title>A masculinizing supergene underlies an exaggerated male reproductive morph in a spider.</title>
        <authorList>
            <person name="Hendrickx F."/>
            <person name="De Corte Z."/>
            <person name="Sonet G."/>
            <person name="Van Belleghem S.M."/>
            <person name="Kostlbacher S."/>
            <person name="Vangestel C."/>
        </authorList>
    </citation>
    <scope>NUCLEOTIDE SEQUENCE [LARGE SCALE GENOMIC DNA]</scope>
    <source>
        <strain evidence="22">W744_W776</strain>
    </source>
</reference>
<dbReference type="Pfam" id="PF12781">
    <property type="entry name" value="AAA_9"/>
    <property type="match status" value="1"/>
</dbReference>
<dbReference type="Pfam" id="PF18199">
    <property type="entry name" value="Dynein_C"/>
    <property type="match status" value="1"/>
</dbReference>
<dbReference type="InterPro" id="IPR035706">
    <property type="entry name" value="AAA_9"/>
</dbReference>
<comment type="caution">
    <text evidence="22">The sequence shown here is derived from an EMBL/GenBank/DDBJ whole genome shotgun (WGS) entry which is preliminary data.</text>
</comment>
<dbReference type="InterPro" id="IPR042228">
    <property type="entry name" value="Dynein_linker_3"/>
</dbReference>
<evidence type="ECO:0000256" key="10">
    <source>
        <dbReference type="ARBA" id="ARBA00022794"/>
    </source>
</evidence>
<dbReference type="GO" id="GO:0007018">
    <property type="term" value="P:microtubule-based movement"/>
    <property type="evidence" value="ECO:0007669"/>
    <property type="project" value="InterPro"/>
</dbReference>
<dbReference type="FunFam" id="1.10.8.720:FF:000006">
    <property type="entry name" value="cytoplasmic dynein 2 heavy chain 1"/>
    <property type="match status" value="1"/>
</dbReference>
<dbReference type="InterPro" id="IPR026983">
    <property type="entry name" value="DHC"/>
</dbReference>
<comment type="similarity">
    <text evidence="4">Belongs to the dynein heavy chain family.</text>
</comment>
<keyword evidence="9" id="KW-0547">Nucleotide-binding</keyword>
<dbReference type="Pfam" id="PF03028">
    <property type="entry name" value="Dynein_heavy"/>
    <property type="match status" value="1"/>
</dbReference>
<dbReference type="InterPro" id="IPR004273">
    <property type="entry name" value="Dynein_heavy_D6_P-loop"/>
</dbReference>
<dbReference type="GO" id="GO:0005858">
    <property type="term" value="C:axonemal dynein complex"/>
    <property type="evidence" value="ECO:0007669"/>
    <property type="project" value="TreeGrafter"/>
</dbReference>
<dbReference type="Gene3D" id="1.20.920.20">
    <property type="match status" value="1"/>
</dbReference>
<dbReference type="Pfam" id="PF21264">
    <property type="entry name" value="DYNC2H1_AAA_dom"/>
    <property type="match status" value="1"/>
</dbReference>
<feature type="domain" description="AAA+ ATPase" evidence="21">
    <location>
        <begin position="1866"/>
        <end position="2091"/>
    </location>
</feature>
<evidence type="ECO:0000256" key="20">
    <source>
        <dbReference type="SAM" id="Coils"/>
    </source>
</evidence>
<dbReference type="InterPro" id="IPR027417">
    <property type="entry name" value="P-loop_NTPase"/>
</dbReference>
<keyword evidence="23" id="KW-1185">Reference proteome</keyword>
<gene>
    <name evidence="22" type="ORF">JTE90_008956</name>
</gene>
<dbReference type="Pfam" id="PF22597">
    <property type="entry name" value="DYN_lid"/>
    <property type="match status" value="1"/>
</dbReference>
<dbReference type="Gene3D" id="1.10.8.710">
    <property type="match status" value="1"/>
</dbReference>
<dbReference type="Gene3D" id="1.10.8.720">
    <property type="entry name" value="Region D6 of dynein motor"/>
    <property type="match status" value="1"/>
</dbReference>
<evidence type="ECO:0000313" key="23">
    <source>
        <dbReference type="Proteomes" id="UP000827092"/>
    </source>
</evidence>
<keyword evidence="5" id="KW-0217">Developmental protein</keyword>
<evidence type="ECO:0000313" key="22">
    <source>
        <dbReference type="EMBL" id="KAG8188315.1"/>
    </source>
</evidence>
<feature type="domain" description="AAA+ ATPase" evidence="21">
    <location>
        <begin position="1574"/>
        <end position="1678"/>
    </location>
</feature>
<accession>A0AAV6UXT5</accession>
<dbReference type="SUPFAM" id="SSF57997">
    <property type="entry name" value="Tropomyosin"/>
    <property type="match status" value="1"/>
</dbReference>
<dbReference type="Gene3D" id="3.20.180.20">
    <property type="entry name" value="Dynein heavy chain, N-terminal domain 2"/>
    <property type="match status" value="1"/>
</dbReference>
<dbReference type="InterPro" id="IPR013594">
    <property type="entry name" value="Dynein_heavy_tail"/>
</dbReference>
<dbReference type="Pfam" id="PF12780">
    <property type="entry name" value="AAA_8"/>
    <property type="match status" value="1"/>
</dbReference>
<dbReference type="GO" id="GO:0008569">
    <property type="term" value="F:minus-end-directed microtubule motor activity"/>
    <property type="evidence" value="ECO:0007669"/>
    <property type="project" value="InterPro"/>
</dbReference>
<dbReference type="EMBL" id="JAFNEN010000242">
    <property type="protein sequence ID" value="KAG8188315.1"/>
    <property type="molecule type" value="Genomic_DNA"/>
</dbReference>
<dbReference type="GO" id="GO:0045505">
    <property type="term" value="F:dynein intermediate chain binding"/>
    <property type="evidence" value="ECO:0007669"/>
    <property type="project" value="InterPro"/>
</dbReference>
<keyword evidence="13 20" id="KW-0175">Coiled coil</keyword>
<dbReference type="FunFam" id="3.40.50.300:FF:000598">
    <property type="entry name" value="Dynein cytoplasmic 2 heavy chain 1"/>
    <property type="match status" value="1"/>
</dbReference>
<dbReference type="Gene3D" id="3.40.50.300">
    <property type="entry name" value="P-loop containing nucleotide triphosphate hydrolases"/>
    <property type="match status" value="5"/>
</dbReference>
<protein>
    <recommendedName>
        <fullName evidence="19">Cytoplasmic dynein 2 heavy chain 1</fullName>
    </recommendedName>
</protein>
<dbReference type="InterPro" id="IPR049400">
    <property type="entry name" value="DYNC2H1_AAA_dom"/>
</dbReference>
<dbReference type="InterPro" id="IPR043157">
    <property type="entry name" value="Dynein_AAA1S"/>
</dbReference>
<dbReference type="Pfam" id="PF18198">
    <property type="entry name" value="AAA_lid_11"/>
    <property type="match status" value="1"/>
</dbReference>
<keyword evidence="15" id="KW-0472">Membrane</keyword>
<dbReference type="SUPFAM" id="SSF52540">
    <property type="entry name" value="P-loop containing nucleoside triphosphate hydrolases"/>
    <property type="match status" value="4"/>
</dbReference>